<accession>A0A7Z9A1Q2</accession>
<evidence type="ECO:0000256" key="1">
    <source>
        <dbReference type="SAM" id="MobiDB-lite"/>
    </source>
</evidence>
<dbReference type="EMBL" id="LR134479">
    <property type="protein sequence ID" value="VEI21981.1"/>
    <property type="molecule type" value="Genomic_DNA"/>
</dbReference>
<feature type="compositionally biased region" description="Basic and acidic residues" evidence="1">
    <location>
        <begin position="61"/>
        <end position="84"/>
    </location>
</feature>
<feature type="region of interest" description="Disordered" evidence="1">
    <location>
        <begin position="28"/>
        <end position="106"/>
    </location>
</feature>
<dbReference type="Proteomes" id="UP000282386">
    <property type="component" value="Chromosome"/>
</dbReference>
<evidence type="ECO:0000313" key="3">
    <source>
        <dbReference type="EMBL" id="VEI21981.1"/>
    </source>
</evidence>
<keyword evidence="2" id="KW-0732">Signal</keyword>
<reference evidence="3 4" key="1">
    <citation type="submission" date="2018-12" db="EMBL/GenBank/DDBJ databases">
        <authorList>
            <consortium name="Pathogen Informatics"/>
        </authorList>
    </citation>
    <scope>NUCLEOTIDE SEQUENCE [LARGE SCALE GENOMIC DNA]</scope>
    <source>
        <strain evidence="3 4">NCTC10207</strain>
    </source>
</reference>
<feature type="region of interest" description="Disordered" evidence="1">
    <location>
        <begin position="141"/>
        <end position="165"/>
    </location>
</feature>
<sequence length="450" mass="48616">MKKTNRNRMAAPVSASFALLLALSACSSSGVNQGGGTNNSGSSESASAPTEDGRQIVGLGDDNKAGKPRPRSERETRGDRHQVKSDGSWTEKTSSGQEKTTVNADGTWVHKFEDREFTLHADGSWESTEKLSNSKTVIHVNPDGSWSIQEQGKENKEPSKKAEVRADGTWEMEDFGVKYVGKADGTITKKDPKADEEKTISRGELPRVPSTHIASLYKEDGALGTSVPQDGVIPLKPRTALPLGVSAKKAVPGTDEYRRDLAELEGTLLTDENKAGKPRPRPERELTPQAKVNPDGSWSWNKGDTELTVATDGTWVQHEKRVGQKTTTLYADGSWEEKETKSDGEEAVTHVNPDGTWRTTDGSRKEELHADGTWRSESSGGFVTYSDVNGKVYMEGSSGKPFEITNETYTTVRTPSVPSPTVGYGLGIGGGGVLPLTPRKPLYPGQQAVS</sequence>
<feature type="compositionally biased region" description="Basic and acidic residues" evidence="1">
    <location>
        <begin position="271"/>
        <end position="286"/>
    </location>
</feature>
<gene>
    <name evidence="3" type="ORF">NCTC10207_00047</name>
</gene>
<dbReference type="AlphaFoldDB" id="A0A7Z9A1Q2"/>
<proteinExistence type="predicted"/>
<evidence type="ECO:0008006" key="5">
    <source>
        <dbReference type="Google" id="ProtNLM"/>
    </source>
</evidence>
<evidence type="ECO:0000313" key="4">
    <source>
        <dbReference type="Proteomes" id="UP000282386"/>
    </source>
</evidence>
<feature type="compositionally biased region" description="Basic and acidic residues" evidence="1">
    <location>
        <begin position="335"/>
        <end position="348"/>
    </location>
</feature>
<feature type="region of interest" description="Disordered" evidence="1">
    <location>
        <begin position="266"/>
        <end position="302"/>
    </location>
</feature>
<feature type="chain" id="PRO_5031203052" description="Lipoprotein" evidence="2">
    <location>
        <begin position="31"/>
        <end position="450"/>
    </location>
</feature>
<evidence type="ECO:0000256" key="2">
    <source>
        <dbReference type="SAM" id="SignalP"/>
    </source>
</evidence>
<name>A0A7Z9A1Q2_9MICC</name>
<dbReference type="RefSeq" id="WP_126499380.1">
    <property type="nucleotide sequence ID" value="NZ_LR134479.1"/>
</dbReference>
<feature type="region of interest" description="Disordered" evidence="1">
    <location>
        <begin position="332"/>
        <end position="364"/>
    </location>
</feature>
<protein>
    <recommendedName>
        <fullName evidence="5">Lipoprotein</fullName>
    </recommendedName>
</protein>
<feature type="signal peptide" evidence="2">
    <location>
        <begin position="1"/>
        <end position="30"/>
    </location>
</feature>
<dbReference type="PROSITE" id="PS51257">
    <property type="entry name" value="PROKAR_LIPOPROTEIN"/>
    <property type="match status" value="1"/>
</dbReference>
<feature type="compositionally biased region" description="Basic and acidic residues" evidence="1">
    <location>
        <begin position="151"/>
        <end position="165"/>
    </location>
</feature>
<organism evidence="3 4">
    <name type="scientific">Rothia aeria</name>
    <dbReference type="NCBI Taxonomy" id="172042"/>
    <lineage>
        <taxon>Bacteria</taxon>
        <taxon>Bacillati</taxon>
        <taxon>Actinomycetota</taxon>
        <taxon>Actinomycetes</taxon>
        <taxon>Micrococcales</taxon>
        <taxon>Micrococcaceae</taxon>
        <taxon>Rothia</taxon>
    </lineage>
</organism>
<feature type="compositionally biased region" description="Polar residues" evidence="1">
    <location>
        <begin position="85"/>
        <end position="104"/>
    </location>
</feature>